<dbReference type="InterPro" id="IPR011250">
    <property type="entry name" value="OMP/PagP_B-barrel"/>
</dbReference>
<feature type="domain" description="Outer membrane protein beta-barrel" evidence="2">
    <location>
        <begin position="32"/>
        <end position="222"/>
    </location>
</feature>
<keyword evidence="1" id="KW-0732">Signal</keyword>
<dbReference type="EMBL" id="PJKA01000012">
    <property type="protein sequence ID" value="PNC17897.1"/>
    <property type="molecule type" value="Genomic_DNA"/>
</dbReference>
<dbReference type="AlphaFoldDB" id="A0A2N8HDC6"/>
<protein>
    <recommendedName>
        <fullName evidence="2">Outer membrane protein beta-barrel domain-containing protein</fullName>
    </recommendedName>
</protein>
<gene>
    <name evidence="3" type="ORF">CXU22_07265</name>
</gene>
<organism evidence="3 4">
    <name type="scientific">Akkermansia muciniphila</name>
    <dbReference type="NCBI Taxonomy" id="239935"/>
    <lineage>
        <taxon>Bacteria</taxon>
        <taxon>Pseudomonadati</taxon>
        <taxon>Verrucomicrobiota</taxon>
        <taxon>Verrucomicrobiia</taxon>
        <taxon>Verrucomicrobiales</taxon>
        <taxon>Akkermansiaceae</taxon>
        <taxon>Akkermansia</taxon>
    </lineage>
</organism>
<dbReference type="Pfam" id="PF13505">
    <property type="entry name" value="OMP_b-brl"/>
    <property type="match status" value="1"/>
</dbReference>
<dbReference type="OrthoDB" id="198580at2"/>
<dbReference type="Proteomes" id="UP000236000">
    <property type="component" value="Unassembled WGS sequence"/>
</dbReference>
<reference evidence="3 4" key="1">
    <citation type="journal article" date="2017" name="BMC Genomics">
        <title>Genome sequencing of 39 Akkermansia muciniphila isolates reveals its population structure, genomic and functional diverisity, and global distribution in mammalian gut microbiotas.</title>
        <authorList>
            <person name="Guo X."/>
            <person name="Li S."/>
            <person name="Zhang J."/>
            <person name="Wu F."/>
            <person name="Li X."/>
            <person name="Wu D."/>
            <person name="Zhang M."/>
            <person name="Ou Z."/>
            <person name="Jie Z."/>
            <person name="Yan Q."/>
            <person name="Li P."/>
            <person name="Yi J."/>
            <person name="Peng Y."/>
        </authorList>
    </citation>
    <scope>NUCLEOTIDE SEQUENCE [LARGE SCALE GENOMIC DNA]</scope>
    <source>
        <strain evidence="3 4">GP24</strain>
    </source>
</reference>
<proteinExistence type="predicted"/>
<accession>A0A2N8HDC6</accession>
<evidence type="ECO:0000256" key="1">
    <source>
        <dbReference type="ARBA" id="ARBA00022729"/>
    </source>
</evidence>
<evidence type="ECO:0000313" key="3">
    <source>
        <dbReference type="EMBL" id="PNC17897.1"/>
    </source>
</evidence>
<comment type="caution">
    <text evidence="3">The sequence shown here is derived from an EMBL/GenBank/DDBJ whole genome shotgun (WGS) entry which is preliminary data.</text>
</comment>
<sequence length="222" mass="24209">MFDFKRENCQEWITVKFTIYPHMNKTILLGLALVASVSAANAYHADKYDGQFGMSLEGAYGIATKDAMPNVAGGNLSIFNYIETGSIVHQISLNGGILAGSHHPSVHDLGISGPYTASVRSTYVPMMAGYTLNLPIGDYTMFYLGGKAGATYGDIKTTIHGLEDGSRSHTISTTKFSWAAQAGFKFSISKSADFLIGYEYYQIQGYSDPGYHTIKLGFSWNF</sequence>
<dbReference type="InterPro" id="IPR027385">
    <property type="entry name" value="Beta-barrel_OMP"/>
</dbReference>
<name>A0A2N8HDC6_9BACT</name>
<dbReference type="SUPFAM" id="SSF56925">
    <property type="entry name" value="OMPA-like"/>
    <property type="match status" value="1"/>
</dbReference>
<evidence type="ECO:0000259" key="2">
    <source>
        <dbReference type="Pfam" id="PF13505"/>
    </source>
</evidence>
<evidence type="ECO:0000313" key="4">
    <source>
        <dbReference type="Proteomes" id="UP000236000"/>
    </source>
</evidence>
<dbReference type="Gene3D" id="2.40.160.20">
    <property type="match status" value="1"/>
</dbReference>